<evidence type="ECO:0000313" key="2">
    <source>
        <dbReference type="Proteomes" id="UP000310108"/>
    </source>
</evidence>
<accession>A0A4U6XEL1</accession>
<evidence type="ECO:0000313" key="1">
    <source>
        <dbReference type="EMBL" id="TKW54250.1"/>
    </source>
</evidence>
<organism evidence="1 2">
    <name type="scientific">Colletotrichum tanaceti</name>
    <dbReference type="NCBI Taxonomy" id="1306861"/>
    <lineage>
        <taxon>Eukaryota</taxon>
        <taxon>Fungi</taxon>
        <taxon>Dikarya</taxon>
        <taxon>Ascomycota</taxon>
        <taxon>Pezizomycotina</taxon>
        <taxon>Sordariomycetes</taxon>
        <taxon>Hypocreomycetidae</taxon>
        <taxon>Glomerellales</taxon>
        <taxon>Glomerellaceae</taxon>
        <taxon>Colletotrichum</taxon>
        <taxon>Colletotrichum destructivum species complex</taxon>
    </lineage>
</organism>
<sequence length="542" mass="62206">MISPHRLARKLRPDLKFTDFRYPPSVLSSQLLLREILPEGVESDSSHHPIEVMEKPPLLGLSQELIDGIVDCLAESRRDLLHLCTVNKKLRASARRYLYRRTSLGLYESPRLVMFIRTIIENPELRDLIRELIIRPAGAEADARMAAAQSYETWPHLQLDTSKVPAAELALVRVCQMECRSSAAYNLTTMLGLLFYFLPRLGHLDLYQVDISGCWDGMSKVVSHVVEQGPAEYRFLPALEALRLHAHYDISPNKYPGRRPPLSPIYYFLTLARPDVLHLKLEGTGYRMLNTLGEHQMMSARTIKVDDLGRATGQALLGFLNRCPRLTRLTIKVSPPYNWKSDDWVERNDEVTQYRLDSTLTEHCPRLEELVLQVNGKNIFFGADMVGRRLLNRLPEQQRLKKLHVQLESFFADPLEMDWNGAYFARALPAQLEDVFLDATTVSHAWAHTLFRKDPTRAIYRQGLKNVIASLARAHRAQRMCFKTVVLVAERVNHADLQREYDRDLWAGTSVRFLAADHKLGVLLWEKGVTSEWLEGQRVLVQ</sequence>
<dbReference type="AlphaFoldDB" id="A0A4U6XEL1"/>
<dbReference type="EMBL" id="PJEX01000146">
    <property type="protein sequence ID" value="TKW54250.1"/>
    <property type="molecule type" value="Genomic_DNA"/>
</dbReference>
<dbReference type="OrthoDB" id="4823086at2759"/>
<gene>
    <name evidence="1" type="ORF">CTA1_8393</name>
</gene>
<proteinExistence type="predicted"/>
<keyword evidence="2" id="KW-1185">Reference proteome</keyword>
<name>A0A4U6XEL1_9PEZI</name>
<protein>
    <submittedName>
        <fullName evidence="1">Uncharacterized protein</fullName>
    </submittedName>
</protein>
<comment type="caution">
    <text evidence="1">The sequence shown here is derived from an EMBL/GenBank/DDBJ whole genome shotgun (WGS) entry which is preliminary data.</text>
</comment>
<reference evidence="1 2" key="1">
    <citation type="journal article" date="2019" name="PLoS ONE">
        <title>Comparative genome analysis indicates high evolutionary potential of pathogenicity genes in Colletotrichum tanaceti.</title>
        <authorList>
            <person name="Lelwala R.V."/>
            <person name="Korhonen P.K."/>
            <person name="Young N.D."/>
            <person name="Scott J.B."/>
            <person name="Ades P.A."/>
            <person name="Gasser R.B."/>
            <person name="Taylor P.W.J."/>
        </authorList>
    </citation>
    <scope>NUCLEOTIDE SEQUENCE [LARGE SCALE GENOMIC DNA]</scope>
    <source>
        <strain evidence="1">BRIP57314</strain>
    </source>
</reference>
<dbReference type="Proteomes" id="UP000310108">
    <property type="component" value="Unassembled WGS sequence"/>
</dbReference>